<dbReference type="InterPro" id="IPR029149">
    <property type="entry name" value="Creatin/AminoP/Spt16_N"/>
</dbReference>
<dbReference type="AlphaFoldDB" id="A0A0K2VQQ4"/>
<feature type="domain" description="Creatinase N-terminal" evidence="2">
    <location>
        <begin position="18"/>
        <end position="163"/>
    </location>
</feature>
<dbReference type="Pfam" id="PF01321">
    <property type="entry name" value="Creatinase_N"/>
    <property type="match status" value="1"/>
</dbReference>
<name>A0A0K2VQQ4_MESPL</name>
<dbReference type="CDD" id="cd01066">
    <property type="entry name" value="APP_MetAP"/>
    <property type="match status" value="1"/>
</dbReference>
<proteinExistence type="predicted"/>
<dbReference type="PANTHER" id="PTHR46112">
    <property type="entry name" value="AMINOPEPTIDASE"/>
    <property type="match status" value="1"/>
</dbReference>
<dbReference type="InterPro" id="IPR050659">
    <property type="entry name" value="Peptidase_M24B"/>
</dbReference>
<evidence type="ECO:0000259" key="2">
    <source>
        <dbReference type="Pfam" id="PF01321"/>
    </source>
</evidence>
<dbReference type="Pfam" id="PF00557">
    <property type="entry name" value="Peptidase_M24"/>
    <property type="match status" value="1"/>
</dbReference>
<evidence type="ECO:0000313" key="3">
    <source>
        <dbReference type="EMBL" id="CDX51331.1"/>
    </source>
</evidence>
<dbReference type="Proteomes" id="UP000182888">
    <property type="component" value="Unassembled WGS sequence"/>
</dbReference>
<protein>
    <submittedName>
        <fullName evidence="3">Uncharacterized hydrolase/peptidase y4tM</fullName>
        <ecNumber evidence="3">3.-.-.-</ecNumber>
    </submittedName>
</protein>
<dbReference type="InterPro" id="IPR000994">
    <property type="entry name" value="Pept_M24"/>
</dbReference>
<feature type="domain" description="Peptidase M24" evidence="1">
    <location>
        <begin position="171"/>
        <end position="379"/>
    </location>
</feature>
<reference evidence="4" key="1">
    <citation type="submission" date="2014-08" db="EMBL/GenBank/DDBJ databases">
        <authorList>
            <person name="Edwards T."/>
        </authorList>
    </citation>
    <scope>NUCLEOTIDE SEQUENCE [LARGE SCALE GENOMIC DNA]</scope>
</reference>
<evidence type="ECO:0000259" key="1">
    <source>
        <dbReference type="Pfam" id="PF00557"/>
    </source>
</evidence>
<dbReference type="EC" id="3.-.-.-" evidence="3"/>
<dbReference type="Gene3D" id="3.90.230.10">
    <property type="entry name" value="Creatinase/methionine aminopeptidase superfamily"/>
    <property type="match status" value="1"/>
</dbReference>
<dbReference type="InterPro" id="IPR000587">
    <property type="entry name" value="Creatinase_N"/>
</dbReference>
<dbReference type="Gene3D" id="3.40.350.10">
    <property type="entry name" value="Creatinase/prolidase N-terminal domain"/>
    <property type="match status" value="1"/>
</dbReference>
<dbReference type="InterPro" id="IPR036005">
    <property type="entry name" value="Creatinase/aminopeptidase-like"/>
</dbReference>
<dbReference type="SUPFAM" id="SSF55920">
    <property type="entry name" value="Creatinase/aminopeptidase"/>
    <property type="match status" value="1"/>
</dbReference>
<evidence type="ECO:0000313" key="4">
    <source>
        <dbReference type="Proteomes" id="UP000182888"/>
    </source>
</evidence>
<dbReference type="SUPFAM" id="SSF53092">
    <property type="entry name" value="Creatinase/prolidase N-terminal domain"/>
    <property type="match status" value="1"/>
</dbReference>
<dbReference type="EMBL" id="CCND01000005">
    <property type="protein sequence ID" value="CDX51331.1"/>
    <property type="molecule type" value="Genomic_DNA"/>
</dbReference>
<keyword evidence="3" id="KW-0378">Hydrolase</keyword>
<dbReference type="PANTHER" id="PTHR46112:SF2">
    <property type="entry name" value="XAA-PRO AMINOPEPTIDASE P-RELATED"/>
    <property type="match status" value="1"/>
</dbReference>
<dbReference type="GO" id="GO:0016787">
    <property type="term" value="F:hydrolase activity"/>
    <property type="evidence" value="ECO:0007669"/>
    <property type="project" value="UniProtKB-KW"/>
</dbReference>
<sequence length="395" mass="43155">MQFGKNNTPFDREEFAARLAKTKARMARAGLDALYVSEPANLNYLTGYDGWSFYVHQGVLVAQDAALPVWIGRGQDVNGARLTTILPQENIVGYSDDHVQSQAKHPLQAVARVIRERGLERATIGIEADSFYFTAKSLDVLKAELPNARFVDAGTLVNWVRAVKSDAEIGLMRQAARIAEKTMARAIEVIGPGVRQCDAAAEILATAAHGTEAFGGDYAAIAPLMPTGVGTSCPHLTWRDDPFASPAGTTVEIAGVRHHYHVPLTRTVYLGQPPQKMRKAADVVVEGLEAALAVAKPGAGSRDVHAAWTKAIERHGFFKDSRCGYSIGLGYPPDWGERTISLRSIDETVLEPNMTIHFMPGLWLDDWGIAISESIRITETGVEAFCDFPRRLFIK</sequence>
<gene>
    <name evidence="3" type="ORF">MPL1032_130256</name>
</gene>
<accession>A0A0K2VQQ4</accession>
<organism evidence="3 4">
    <name type="scientific">Mesorhizobium plurifarium</name>
    <dbReference type="NCBI Taxonomy" id="69974"/>
    <lineage>
        <taxon>Bacteria</taxon>
        <taxon>Pseudomonadati</taxon>
        <taxon>Pseudomonadota</taxon>
        <taxon>Alphaproteobacteria</taxon>
        <taxon>Hyphomicrobiales</taxon>
        <taxon>Phyllobacteriaceae</taxon>
        <taxon>Mesorhizobium</taxon>
    </lineage>
</organism>